<keyword evidence="3" id="KW-0238">DNA-binding</keyword>
<comment type="caution">
    <text evidence="5">The sequence shown here is derived from an EMBL/GenBank/DDBJ whole genome shotgun (WGS) entry which is preliminary data.</text>
</comment>
<keyword evidence="2" id="KW-0680">Restriction system</keyword>
<dbReference type="AlphaFoldDB" id="A0A0A2MSL4"/>
<reference evidence="6" key="1">
    <citation type="submission" date="2013-09" db="EMBL/GenBank/DDBJ databases">
        <authorList>
            <person name="Zeng Z."/>
            <person name="Chen C."/>
        </authorList>
    </citation>
    <scope>NUCLEOTIDE SEQUENCE [LARGE SCALE GENOMIC DNA]</scope>
    <source>
        <strain evidence="6">DK69</strain>
    </source>
</reference>
<dbReference type="PANTHER" id="PTHR30408:SF12">
    <property type="entry name" value="TYPE I RESTRICTION ENZYME MJAVIII SPECIFICITY SUBUNIT"/>
    <property type="match status" value="1"/>
</dbReference>
<dbReference type="Gene3D" id="3.90.220.20">
    <property type="entry name" value="DNA methylase specificity domains"/>
    <property type="match status" value="2"/>
</dbReference>
<dbReference type="GO" id="GO:0009307">
    <property type="term" value="P:DNA restriction-modification system"/>
    <property type="evidence" value="ECO:0007669"/>
    <property type="project" value="UniProtKB-KW"/>
</dbReference>
<dbReference type="CDD" id="cd17496">
    <property type="entry name" value="RMtype1_S_BliBORF2384P-TRD1-CR1_like"/>
    <property type="match status" value="1"/>
</dbReference>
<dbReference type="STRING" id="1107311.Q767_12905"/>
<evidence type="ECO:0000256" key="1">
    <source>
        <dbReference type="ARBA" id="ARBA00010923"/>
    </source>
</evidence>
<feature type="domain" description="Type I restriction modification DNA specificity" evidence="4">
    <location>
        <begin position="195"/>
        <end position="359"/>
    </location>
</feature>
<protein>
    <recommendedName>
        <fullName evidence="4">Type I restriction modification DNA specificity domain-containing protein</fullName>
    </recommendedName>
</protein>
<dbReference type="eggNOG" id="COG0732">
    <property type="taxonomic scope" value="Bacteria"/>
</dbReference>
<evidence type="ECO:0000313" key="5">
    <source>
        <dbReference type="EMBL" id="KGO94463.1"/>
    </source>
</evidence>
<dbReference type="InterPro" id="IPR044946">
    <property type="entry name" value="Restrct_endonuc_typeI_TRD_sf"/>
</dbReference>
<dbReference type="PANTHER" id="PTHR30408">
    <property type="entry name" value="TYPE-1 RESTRICTION ENZYME ECOKI SPECIFICITY PROTEIN"/>
    <property type="match status" value="1"/>
</dbReference>
<dbReference type="InterPro" id="IPR000055">
    <property type="entry name" value="Restrct_endonuc_typeI_TRD"/>
</dbReference>
<dbReference type="CDD" id="cd17515">
    <property type="entry name" value="RMtype1_S_MjaORF132P_Sau1132ORF3780P-TRD1-CR1_like"/>
    <property type="match status" value="1"/>
</dbReference>
<dbReference type="RefSeq" id="WP_035630735.1">
    <property type="nucleotide sequence ID" value="NZ_AVCS01000006.1"/>
</dbReference>
<proteinExistence type="inferred from homology"/>
<evidence type="ECO:0000313" key="6">
    <source>
        <dbReference type="Proteomes" id="UP000030149"/>
    </source>
</evidence>
<reference evidence="5 6" key="2">
    <citation type="journal article" date="2015" name="Stand. Genomic Sci.">
        <title>High quality draft genomic sequence of Flavobacterium enshiense DK69(T) and comparison among Flavobacterium genomes.</title>
        <authorList>
            <person name="Zeng Z."/>
            <person name="Chen C."/>
            <person name="Du H."/>
            <person name="Wang G."/>
            <person name="Li M."/>
        </authorList>
    </citation>
    <scope>NUCLEOTIDE SEQUENCE [LARGE SCALE GENOMIC DNA]</scope>
    <source>
        <strain evidence="5 6">DK69</strain>
    </source>
</reference>
<dbReference type="PATRIC" id="fig|1107311.5.peg.1100"/>
<gene>
    <name evidence="5" type="ORF">Q767_12905</name>
</gene>
<dbReference type="REBASE" id="132301">
    <property type="entry name" value="S.FenDK69ORF12900P"/>
</dbReference>
<dbReference type="InterPro" id="IPR052021">
    <property type="entry name" value="Type-I_RS_S_subunit"/>
</dbReference>
<dbReference type="EMBL" id="JRLZ01000016">
    <property type="protein sequence ID" value="KGO94463.1"/>
    <property type="molecule type" value="Genomic_DNA"/>
</dbReference>
<dbReference type="OrthoDB" id="9816225at2"/>
<dbReference type="Proteomes" id="UP000030149">
    <property type="component" value="Unassembled WGS sequence"/>
</dbReference>
<sequence length="380" mass="42060">MSNLKFVKIGDVFQVASGGTPSREKLEYYMGGKIPWVKTGDLKGKYTNYPEEHITEEALKNSSAKIFPKNTVLLAMYGATIGACSILPFEAATNQACGALLPTDKVDVDFLFYYLKSIKNDLISKGVGGAQPNISGGIIKQTLIPLLPLKEQKKIANILDAADTLRQNDKALIAKYDELTQALFLDMFGDPVSNPKGWEIDLLSEVADVIMGQSPKGDTYNIDGIGKPLLNGPTEFGVKYPIEKQWTTKPTKFCRKDDILFCVRGATAGKMNWADKEYCIGRGLAAIRSNGITSNDYIYLILERMYNIFQSTSNGSTFINISGDDLRKVKIPRTSESFQNQFAERIAVIEEQKAIAQKSLEKSEELFNSLLQKAFKGELV</sequence>
<feature type="domain" description="Type I restriction modification DNA specificity" evidence="4">
    <location>
        <begin position="2"/>
        <end position="165"/>
    </location>
</feature>
<evidence type="ECO:0000259" key="4">
    <source>
        <dbReference type="Pfam" id="PF01420"/>
    </source>
</evidence>
<evidence type="ECO:0000256" key="2">
    <source>
        <dbReference type="ARBA" id="ARBA00022747"/>
    </source>
</evidence>
<name>A0A0A2MSL4_9FLAO</name>
<evidence type="ECO:0000256" key="3">
    <source>
        <dbReference type="ARBA" id="ARBA00023125"/>
    </source>
</evidence>
<dbReference type="GO" id="GO:0003677">
    <property type="term" value="F:DNA binding"/>
    <property type="evidence" value="ECO:0007669"/>
    <property type="project" value="UniProtKB-KW"/>
</dbReference>
<dbReference type="SUPFAM" id="SSF116734">
    <property type="entry name" value="DNA methylase specificity domain"/>
    <property type="match status" value="2"/>
</dbReference>
<keyword evidence="6" id="KW-1185">Reference proteome</keyword>
<organism evidence="5 6">
    <name type="scientific">Flavobacterium enshiense DK69</name>
    <dbReference type="NCBI Taxonomy" id="1107311"/>
    <lineage>
        <taxon>Bacteria</taxon>
        <taxon>Pseudomonadati</taxon>
        <taxon>Bacteroidota</taxon>
        <taxon>Flavobacteriia</taxon>
        <taxon>Flavobacteriales</taxon>
        <taxon>Flavobacteriaceae</taxon>
        <taxon>Flavobacterium</taxon>
    </lineage>
</organism>
<accession>A0A0A2MSL4</accession>
<dbReference type="Pfam" id="PF01420">
    <property type="entry name" value="Methylase_S"/>
    <property type="match status" value="2"/>
</dbReference>
<comment type="similarity">
    <text evidence="1">Belongs to the type-I restriction system S methylase family.</text>
</comment>